<dbReference type="SUPFAM" id="SSF49785">
    <property type="entry name" value="Galactose-binding domain-like"/>
    <property type="match status" value="1"/>
</dbReference>
<dbReference type="EMBL" id="HBGT01001906">
    <property type="protein sequence ID" value="CAD9383104.1"/>
    <property type="molecule type" value="Transcribed_RNA"/>
</dbReference>
<dbReference type="PANTHER" id="PTHR12175:SF1">
    <property type="entry name" value="PITH DOMAIN-CONTAINING PROTEIN 1"/>
    <property type="match status" value="1"/>
</dbReference>
<dbReference type="InterPro" id="IPR008979">
    <property type="entry name" value="Galactose-bd-like_sf"/>
</dbReference>
<dbReference type="InterPro" id="IPR010400">
    <property type="entry name" value="PITH_dom"/>
</dbReference>
<dbReference type="PROSITE" id="PS51532">
    <property type="entry name" value="PITH"/>
    <property type="match status" value="1"/>
</dbReference>
<dbReference type="InterPro" id="IPR045099">
    <property type="entry name" value="PITH1-like"/>
</dbReference>
<dbReference type="InterPro" id="IPR037047">
    <property type="entry name" value="PITH_dom_sf"/>
</dbReference>
<protein>
    <recommendedName>
        <fullName evidence="3">PITH domain-containing protein</fullName>
    </recommendedName>
</protein>
<evidence type="ECO:0000256" key="1">
    <source>
        <dbReference type="ARBA" id="ARBA00025788"/>
    </source>
</evidence>
<gene>
    <name evidence="4" type="ORF">FPAR1323_LOCUS1047</name>
</gene>
<feature type="compositionally biased region" description="Gly residues" evidence="2">
    <location>
        <begin position="1"/>
        <end position="11"/>
    </location>
</feature>
<organism evidence="4">
    <name type="scientific">Florenciella parvula</name>
    <dbReference type="NCBI Taxonomy" id="236787"/>
    <lineage>
        <taxon>Eukaryota</taxon>
        <taxon>Sar</taxon>
        <taxon>Stramenopiles</taxon>
        <taxon>Ochrophyta</taxon>
        <taxon>Dictyochophyceae</taxon>
        <taxon>Florenciellales</taxon>
        <taxon>Florenciella</taxon>
    </lineage>
</organism>
<dbReference type="AlphaFoldDB" id="A0A7S2B262"/>
<dbReference type="GO" id="GO:0005737">
    <property type="term" value="C:cytoplasm"/>
    <property type="evidence" value="ECO:0007669"/>
    <property type="project" value="UniProtKB-ARBA"/>
</dbReference>
<feature type="domain" description="PITH" evidence="3">
    <location>
        <begin position="15"/>
        <end position="190"/>
    </location>
</feature>
<evidence type="ECO:0000259" key="3">
    <source>
        <dbReference type="PROSITE" id="PS51532"/>
    </source>
</evidence>
<comment type="similarity">
    <text evidence="1">Belongs to the PITHD1 family.</text>
</comment>
<sequence length="208" mass="22277">MGKGAHGGGFAGSSHSHSAEAPEDTWNLYQHIESVVGLNATAPGDAAAIFKPHAKRLDAEPKLTSDGDEELMVKVAFSSPVHIRRIMVIGGGEVDEHPSHLKVYVGREEIDFSSAEDVSPTQEFDLEQNLTGEGFLATRQAPFTNVTHVTFFFSANLGGAEETTVQYIGMQGEHTHGRREAVHATYEVMCQHADHAAVPGEAGAAMDP</sequence>
<dbReference type="PANTHER" id="PTHR12175">
    <property type="entry name" value="AD039 HT014 THIOREDOXIN FAMILY TRP26"/>
    <property type="match status" value="1"/>
</dbReference>
<reference evidence="4" key="1">
    <citation type="submission" date="2021-01" db="EMBL/GenBank/DDBJ databases">
        <authorList>
            <person name="Corre E."/>
            <person name="Pelletier E."/>
            <person name="Niang G."/>
            <person name="Scheremetjew M."/>
            <person name="Finn R."/>
            <person name="Kale V."/>
            <person name="Holt S."/>
            <person name="Cochrane G."/>
            <person name="Meng A."/>
            <person name="Brown T."/>
            <person name="Cohen L."/>
        </authorList>
    </citation>
    <scope>NUCLEOTIDE SEQUENCE</scope>
    <source>
        <strain evidence="4">RCC1693</strain>
    </source>
</reference>
<evidence type="ECO:0000313" key="4">
    <source>
        <dbReference type="EMBL" id="CAD9383104.1"/>
    </source>
</evidence>
<proteinExistence type="inferred from homology"/>
<evidence type="ECO:0000256" key="2">
    <source>
        <dbReference type="SAM" id="MobiDB-lite"/>
    </source>
</evidence>
<name>A0A7S2B262_9STRA</name>
<dbReference type="Gene3D" id="2.60.120.470">
    <property type="entry name" value="PITH domain"/>
    <property type="match status" value="1"/>
</dbReference>
<dbReference type="Pfam" id="PF06201">
    <property type="entry name" value="PITH"/>
    <property type="match status" value="1"/>
</dbReference>
<feature type="region of interest" description="Disordered" evidence="2">
    <location>
        <begin position="1"/>
        <end position="21"/>
    </location>
</feature>
<accession>A0A7S2B262</accession>